<dbReference type="SUPFAM" id="SSF52317">
    <property type="entry name" value="Class I glutamine amidotransferase-like"/>
    <property type="match status" value="1"/>
</dbReference>
<dbReference type="InterPro" id="IPR044668">
    <property type="entry name" value="PuuD-like"/>
</dbReference>
<dbReference type="GO" id="GO:0033969">
    <property type="term" value="F:gamma-glutamyl-gamma-aminobutyrate hydrolase activity"/>
    <property type="evidence" value="ECO:0007669"/>
    <property type="project" value="TreeGrafter"/>
</dbReference>
<dbReference type="GO" id="GO:0016740">
    <property type="term" value="F:transferase activity"/>
    <property type="evidence" value="ECO:0007669"/>
    <property type="project" value="UniProtKB-KW"/>
</dbReference>
<keyword evidence="1" id="KW-0315">Glutamine amidotransferase</keyword>
<dbReference type="EMBL" id="LQBK01000004">
    <property type="protein sequence ID" value="KUG61790.1"/>
    <property type="molecule type" value="Genomic_DNA"/>
</dbReference>
<dbReference type="GO" id="GO:0005829">
    <property type="term" value="C:cytosol"/>
    <property type="evidence" value="ECO:0007669"/>
    <property type="project" value="TreeGrafter"/>
</dbReference>
<comment type="caution">
    <text evidence="1">The sequence shown here is derived from an EMBL/GenBank/DDBJ whole genome shotgun (WGS) entry which is preliminary data.</text>
</comment>
<dbReference type="PANTHER" id="PTHR43235">
    <property type="entry name" value="GLUTAMINE AMIDOTRANSFERASE PB2B2.05-RELATED"/>
    <property type="match status" value="1"/>
</dbReference>
<protein>
    <submittedName>
        <fullName evidence="1">Glutamine amidotransferase</fullName>
    </submittedName>
</protein>
<dbReference type="PROSITE" id="PS51273">
    <property type="entry name" value="GATASE_TYPE_1"/>
    <property type="match status" value="1"/>
</dbReference>
<organism evidence="1 2">
    <name type="scientific">Kocuria rosea subsp. polaris</name>
    <dbReference type="NCBI Taxonomy" id="136273"/>
    <lineage>
        <taxon>Bacteria</taxon>
        <taxon>Bacillati</taxon>
        <taxon>Actinomycetota</taxon>
        <taxon>Actinomycetes</taxon>
        <taxon>Micrococcales</taxon>
        <taxon>Micrococcaceae</taxon>
        <taxon>Kocuria</taxon>
    </lineage>
</organism>
<dbReference type="Pfam" id="PF07722">
    <property type="entry name" value="Peptidase_C26"/>
    <property type="match status" value="1"/>
</dbReference>
<reference evidence="2" key="1">
    <citation type="submission" date="2015-12" db="EMBL/GenBank/DDBJ databases">
        <authorList>
            <person name="Nair G.R."/>
            <person name="Kaur G."/>
            <person name="Mayilraj S."/>
        </authorList>
    </citation>
    <scope>NUCLEOTIDE SEQUENCE [LARGE SCALE GENOMIC DNA]</scope>
    <source>
        <strain evidence="2">CD08_4</strain>
    </source>
</reference>
<dbReference type="PANTHER" id="PTHR43235:SF1">
    <property type="entry name" value="GLUTAMINE AMIDOTRANSFERASE PB2B2.05-RELATED"/>
    <property type="match status" value="1"/>
</dbReference>
<proteinExistence type="predicted"/>
<evidence type="ECO:0000313" key="1">
    <source>
        <dbReference type="EMBL" id="KUG61790.1"/>
    </source>
</evidence>
<dbReference type="InterPro" id="IPR029062">
    <property type="entry name" value="Class_I_gatase-like"/>
</dbReference>
<accession>A0A0W8IPF5</accession>
<keyword evidence="1" id="KW-0808">Transferase</keyword>
<dbReference type="InterPro" id="IPR011697">
    <property type="entry name" value="Peptidase_C26"/>
</dbReference>
<dbReference type="AlphaFoldDB" id="A0A0W8IPF5"/>
<dbReference type="Proteomes" id="UP000053512">
    <property type="component" value="Unassembled WGS sequence"/>
</dbReference>
<gene>
    <name evidence="1" type="ORF">AVL61_00105</name>
</gene>
<sequence>MAVVVSLNFPGLAPHTRDLMRRTTRTALQTLVNAGARPVLVDSSARQLPDPAVTAAADGVLVLGGGDVDPSLYGAEGHEPHEYGVDRRADLYTLQLVRESLGRDAPLLAVGRGSQLLNLACGGTLITHLDTWHRHRGGPGQAMCVEEEVTLEPESLLADVLGARRLTVRAAHHQAVGVVAPELRVTAVAEDGMVEATEHRDLGWVVGVQWHPEDPRGPGADRRRLFAAFVEQARSARHRAPEVSLAAA</sequence>
<dbReference type="OrthoDB" id="9813383at2"/>
<dbReference type="GO" id="GO:0006598">
    <property type="term" value="P:polyamine catabolic process"/>
    <property type="evidence" value="ECO:0007669"/>
    <property type="project" value="TreeGrafter"/>
</dbReference>
<dbReference type="Gene3D" id="3.40.50.880">
    <property type="match status" value="1"/>
</dbReference>
<name>A0A0W8IPF5_KOCRO</name>
<evidence type="ECO:0000313" key="2">
    <source>
        <dbReference type="Proteomes" id="UP000053512"/>
    </source>
</evidence>